<dbReference type="KEGG" id="cfj:CFIO01_00721"/>
<sequence length="461" mass="51266">MQMGGTLAERFAGSNALDTATHVIITLGKPSLSWESLSVCLKHWTTLAGRKFGHRTSEFDFVNLADSFGMKMNYRSALLGEKHENSDIPKLTSAYLAIRLIRTIRRRNAMDKRDQSFSLHNLLGRLGISVPNPDYTKPVTRVYDDLALALCLHSDSFWVLHMGSSKDKVDGLPSWVPDFKRVSSGGFKDQWDLLSNPPPITAEEVLAISFLQNRRNTGQLLIRARRLPPITTISGSHVPNARYLSATVNYGEDIKDLVLPAVAKWFLFAESLEFFPSRRRGAEALLALIASLATKNTSDDEFRPKVVITQTWWANFYRELMMGLTAEGQRSTKKLLKSASRRARCASAHGGCERANAQSIGWSMMSENMTNIDTTSSVLLACQGLSLCLVRQGMLAVRDGQVQPGDVPVVGAGLMEELILRPRGEEFEVVGTARILNFEDDEIPKPFSGLDDDRLETLTLF</sequence>
<organism evidence="1 2">
    <name type="scientific">Colletotrichum fioriniae PJ7</name>
    <dbReference type="NCBI Taxonomy" id="1445577"/>
    <lineage>
        <taxon>Eukaryota</taxon>
        <taxon>Fungi</taxon>
        <taxon>Dikarya</taxon>
        <taxon>Ascomycota</taxon>
        <taxon>Pezizomycotina</taxon>
        <taxon>Sordariomycetes</taxon>
        <taxon>Hypocreomycetidae</taxon>
        <taxon>Glomerellales</taxon>
        <taxon>Glomerellaceae</taxon>
        <taxon>Colletotrichum</taxon>
        <taxon>Colletotrichum acutatum species complex</taxon>
    </lineage>
</organism>
<name>A0A010RZ95_9PEZI</name>
<protein>
    <submittedName>
        <fullName evidence="1">Uncharacterized protein</fullName>
    </submittedName>
</protein>
<keyword evidence="2" id="KW-1185">Reference proteome</keyword>
<comment type="caution">
    <text evidence="1">The sequence shown here is derived from an EMBL/GenBank/DDBJ whole genome shotgun (WGS) entry which is preliminary data.</text>
</comment>
<evidence type="ECO:0000313" key="1">
    <source>
        <dbReference type="EMBL" id="EXF83579.1"/>
    </source>
</evidence>
<dbReference type="InterPro" id="IPR052895">
    <property type="entry name" value="HetReg/Transcr_Mod"/>
</dbReference>
<dbReference type="STRING" id="1445577.A0A010RZ95"/>
<dbReference type="OrthoDB" id="194358at2759"/>
<gene>
    <name evidence="1" type="ORF">CFIO01_00721</name>
</gene>
<dbReference type="PANTHER" id="PTHR24148:SF64">
    <property type="entry name" value="HETEROKARYON INCOMPATIBILITY DOMAIN-CONTAINING PROTEIN"/>
    <property type="match status" value="1"/>
</dbReference>
<dbReference type="PANTHER" id="PTHR24148">
    <property type="entry name" value="ANKYRIN REPEAT DOMAIN-CONTAINING PROTEIN 39 HOMOLOG-RELATED"/>
    <property type="match status" value="1"/>
</dbReference>
<dbReference type="AlphaFoldDB" id="A0A010RZ95"/>
<dbReference type="Proteomes" id="UP000020467">
    <property type="component" value="Unassembled WGS sequence"/>
</dbReference>
<evidence type="ECO:0000313" key="2">
    <source>
        <dbReference type="Proteomes" id="UP000020467"/>
    </source>
</evidence>
<dbReference type="EMBL" id="JARH01000224">
    <property type="protein sequence ID" value="EXF83579.1"/>
    <property type="molecule type" value="Genomic_DNA"/>
</dbReference>
<accession>A0A010RZ95</accession>
<dbReference type="HOGENOM" id="CLU_593123_0_0_1"/>
<reference evidence="1 2" key="1">
    <citation type="submission" date="2014-02" db="EMBL/GenBank/DDBJ databases">
        <title>The genome sequence of Colletotrichum fioriniae PJ7.</title>
        <authorList>
            <person name="Baroncelli R."/>
            <person name="Thon M.R."/>
        </authorList>
    </citation>
    <scope>NUCLEOTIDE SEQUENCE [LARGE SCALE GENOMIC DNA]</scope>
    <source>
        <strain evidence="1 2">PJ7</strain>
    </source>
</reference>
<proteinExistence type="predicted"/>